<dbReference type="Proteomes" id="UP000010808">
    <property type="component" value="Chromosome"/>
</dbReference>
<dbReference type="Pfam" id="PF00753">
    <property type="entry name" value="Lactamase_B"/>
    <property type="match status" value="1"/>
</dbReference>
<name>L0R6K2_9BACT</name>
<keyword evidence="7" id="KW-1185">Reference proteome</keyword>
<sequence length="208" mass="22779">MEIRVFPLGPLETNCYVVINEKKALVIDPGGDPAPVLGYLERGGIELDRILNTHLHFDHIYGNQPLAEASGKLIYASPDDLILMDTEVGRGGLMGFPTVTPFETEDITEGEMELIGLECKIYSTPGHTPGSLTFHFPALKSAFVGDLIFRRSIGRTDFPYGNTEQLMQSVKEKIFTLPAETELLSGHGPATSVGDEMNHNPFFSGVQI</sequence>
<feature type="domain" description="Metallo-beta-lactamase" evidence="5">
    <location>
        <begin position="12"/>
        <end position="187"/>
    </location>
</feature>
<dbReference type="PANTHER" id="PTHR46233">
    <property type="entry name" value="HYDROXYACYLGLUTATHIONE HYDROLASE GLOC"/>
    <property type="match status" value="1"/>
</dbReference>
<dbReference type="CDD" id="cd06262">
    <property type="entry name" value="metallo-hydrolase-like_MBL-fold"/>
    <property type="match status" value="1"/>
</dbReference>
<dbReference type="HOGENOM" id="CLU_030571_5_2_7"/>
<evidence type="ECO:0000313" key="6">
    <source>
        <dbReference type="EMBL" id="CCO22344.1"/>
    </source>
</evidence>
<dbReference type="GO" id="GO:0016787">
    <property type="term" value="F:hydrolase activity"/>
    <property type="evidence" value="ECO:0007669"/>
    <property type="project" value="UniProtKB-KW"/>
</dbReference>
<dbReference type="EMBL" id="FO203522">
    <property type="protein sequence ID" value="CCO22344.1"/>
    <property type="molecule type" value="Genomic_DNA"/>
</dbReference>
<dbReference type="InterPro" id="IPR036866">
    <property type="entry name" value="RibonucZ/Hydroxyglut_hydro"/>
</dbReference>
<evidence type="ECO:0000256" key="4">
    <source>
        <dbReference type="ARBA" id="ARBA00022833"/>
    </source>
</evidence>
<evidence type="ECO:0000256" key="1">
    <source>
        <dbReference type="ARBA" id="ARBA00001947"/>
    </source>
</evidence>
<evidence type="ECO:0000259" key="5">
    <source>
        <dbReference type="SMART" id="SM00849"/>
    </source>
</evidence>
<dbReference type="Gene3D" id="3.60.15.10">
    <property type="entry name" value="Ribonuclease Z/Hydroxyacylglutathione hydrolase-like"/>
    <property type="match status" value="1"/>
</dbReference>
<dbReference type="SUPFAM" id="SSF56281">
    <property type="entry name" value="Metallo-hydrolase/oxidoreductase"/>
    <property type="match status" value="1"/>
</dbReference>
<keyword evidence="3" id="KW-0378">Hydrolase</keyword>
<keyword evidence="4" id="KW-0862">Zinc</keyword>
<proteinExistence type="predicted"/>
<dbReference type="eggNOG" id="COG0491">
    <property type="taxonomic scope" value="Bacteria"/>
</dbReference>
<dbReference type="InterPro" id="IPR051453">
    <property type="entry name" value="MBL_Glyoxalase_II"/>
</dbReference>
<protein>
    <submittedName>
        <fullName evidence="6">Beta-lactamase domain protein</fullName>
    </submittedName>
</protein>
<evidence type="ECO:0000256" key="2">
    <source>
        <dbReference type="ARBA" id="ARBA00022723"/>
    </source>
</evidence>
<organism evidence="6 7">
    <name type="scientific">Maridesulfovibrio hydrothermalis AM13 = DSM 14728</name>
    <dbReference type="NCBI Taxonomy" id="1121451"/>
    <lineage>
        <taxon>Bacteria</taxon>
        <taxon>Pseudomonadati</taxon>
        <taxon>Thermodesulfobacteriota</taxon>
        <taxon>Desulfovibrionia</taxon>
        <taxon>Desulfovibrionales</taxon>
        <taxon>Desulfovibrionaceae</taxon>
        <taxon>Maridesulfovibrio</taxon>
    </lineage>
</organism>
<evidence type="ECO:0000256" key="3">
    <source>
        <dbReference type="ARBA" id="ARBA00022801"/>
    </source>
</evidence>
<dbReference type="InterPro" id="IPR001279">
    <property type="entry name" value="Metallo-B-lactamas"/>
</dbReference>
<dbReference type="OrthoDB" id="9802991at2"/>
<dbReference type="STRING" id="1121451.DESAM_20053"/>
<dbReference type="PATRIC" id="fig|1121451.3.peg.330"/>
<dbReference type="KEGG" id="dhy:DESAM_20053"/>
<dbReference type="AlphaFoldDB" id="L0R6K2"/>
<comment type="cofactor">
    <cofactor evidence="1">
        <name>Zn(2+)</name>
        <dbReference type="ChEBI" id="CHEBI:29105"/>
    </cofactor>
</comment>
<gene>
    <name evidence="6" type="ORF">DESAM_20053</name>
</gene>
<dbReference type="SMART" id="SM00849">
    <property type="entry name" value="Lactamase_B"/>
    <property type="match status" value="1"/>
</dbReference>
<keyword evidence="2" id="KW-0479">Metal-binding</keyword>
<dbReference type="GO" id="GO:0046872">
    <property type="term" value="F:metal ion binding"/>
    <property type="evidence" value="ECO:0007669"/>
    <property type="project" value="UniProtKB-KW"/>
</dbReference>
<dbReference type="RefSeq" id="WP_015334954.1">
    <property type="nucleotide sequence ID" value="NC_020055.1"/>
</dbReference>
<accession>L0R6K2</accession>
<reference evidence="6 7" key="1">
    <citation type="submission" date="2012-10" db="EMBL/GenBank/DDBJ databases">
        <authorList>
            <person name="Genoscope - CEA"/>
        </authorList>
    </citation>
    <scope>NUCLEOTIDE SEQUENCE [LARGE SCALE GENOMIC DNA]</scope>
    <source>
        <strain evidence="7">AM13 / DSM 14728</strain>
    </source>
</reference>
<dbReference type="PANTHER" id="PTHR46233:SF3">
    <property type="entry name" value="HYDROXYACYLGLUTATHIONE HYDROLASE GLOC"/>
    <property type="match status" value="1"/>
</dbReference>
<evidence type="ECO:0000313" key="7">
    <source>
        <dbReference type="Proteomes" id="UP000010808"/>
    </source>
</evidence>